<feature type="region of interest" description="Disordered" evidence="1">
    <location>
        <begin position="1"/>
        <end position="21"/>
    </location>
</feature>
<dbReference type="AlphaFoldDB" id="A0A0A9B5C1"/>
<dbReference type="EMBL" id="GBRH01239344">
    <property type="protein sequence ID" value="JAD58551.1"/>
    <property type="molecule type" value="Transcribed_RNA"/>
</dbReference>
<reference evidence="2" key="2">
    <citation type="journal article" date="2015" name="Data Brief">
        <title>Shoot transcriptome of the giant reed, Arundo donax.</title>
        <authorList>
            <person name="Barrero R.A."/>
            <person name="Guerrero F.D."/>
            <person name="Moolhuijzen P."/>
            <person name="Goolsby J.A."/>
            <person name="Tidwell J."/>
            <person name="Bellgard S.E."/>
            <person name="Bellgard M.I."/>
        </authorList>
    </citation>
    <scope>NUCLEOTIDE SEQUENCE</scope>
    <source>
        <tissue evidence="2">Shoot tissue taken approximately 20 cm above the soil surface</tissue>
    </source>
</reference>
<organism evidence="2">
    <name type="scientific">Arundo donax</name>
    <name type="common">Giant reed</name>
    <name type="synonym">Donax arundinaceus</name>
    <dbReference type="NCBI Taxonomy" id="35708"/>
    <lineage>
        <taxon>Eukaryota</taxon>
        <taxon>Viridiplantae</taxon>
        <taxon>Streptophyta</taxon>
        <taxon>Embryophyta</taxon>
        <taxon>Tracheophyta</taxon>
        <taxon>Spermatophyta</taxon>
        <taxon>Magnoliopsida</taxon>
        <taxon>Liliopsida</taxon>
        <taxon>Poales</taxon>
        <taxon>Poaceae</taxon>
        <taxon>PACMAD clade</taxon>
        <taxon>Arundinoideae</taxon>
        <taxon>Arundineae</taxon>
        <taxon>Arundo</taxon>
    </lineage>
</organism>
<accession>A0A0A9B5C1</accession>
<evidence type="ECO:0000256" key="1">
    <source>
        <dbReference type="SAM" id="MobiDB-lite"/>
    </source>
</evidence>
<proteinExistence type="predicted"/>
<reference evidence="2" key="1">
    <citation type="submission" date="2014-09" db="EMBL/GenBank/DDBJ databases">
        <authorList>
            <person name="Magalhaes I.L.F."/>
            <person name="Oliveira U."/>
            <person name="Santos F.R."/>
            <person name="Vidigal T.H.D.A."/>
            <person name="Brescovit A.D."/>
            <person name="Santos A.J."/>
        </authorList>
    </citation>
    <scope>NUCLEOTIDE SEQUENCE</scope>
    <source>
        <tissue evidence="2">Shoot tissue taken approximately 20 cm above the soil surface</tissue>
    </source>
</reference>
<sequence length="49" mass="5854">MGLAEYDLRHCKPKQNEDRPPNQEINILQSILVYSYTKQIQSTNCDMYY</sequence>
<name>A0A0A9B5C1_ARUDO</name>
<evidence type="ECO:0000313" key="2">
    <source>
        <dbReference type="EMBL" id="JAD58551.1"/>
    </source>
</evidence>
<protein>
    <submittedName>
        <fullName evidence="2">Uncharacterized protein</fullName>
    </submittedName>
</protein>